<name>A0A481Z9I2_9VIRU</name>
<dbReference type="InterPro" id="IPR005502">
    <property type="entry name" value="Ribosyl_crysJ1"/>
</dbReference>
<dbReference type="Pfam" id="PF03747">
    <property type="entry name" value="ADP_ribosyl_GH"/>
    <property type="match status" value="1"/>
</dbReference>
<reference evidence="1" key="1">
    <citation type="journal article" date="2019" name="MBio">
        <title>Virus Genomes from Deep Sea Sediments Expand the Ocean Megavirome and Support Independent Origins of Viral Gigantism.</title>
        <authorList>
            <person name="Backstrom D."/>
            <person name="Yutin N."/>
            <person name="Jorgensen S.L."/>
            <person name="Dharamshi J."/>
            <person name="Homa F."/>
            <person name="Zaremba-Niedwiedzka K."/>
            <person name="Spang A."/>
            <person name="Wolf Y.I."/>
            <person name="Koonin E.V."/>
            <person name="Ettema T.J."/>
        </authorList>
    </citation>
    <scope>NUCLEOTIDE SEQUENCE</scope>
</reference>
<accession>A0A481Z9I2</accession>
<dbReference type="SUPFAM" id="SSF101478">
    <property type="entry name" value="ADP-ribosylglycohydrolase"/>
    <property type="match status" value="1"/>
</dbReference>
<dbReference type="InterPro" id="IPR050792">
    <property type="entry name" value="ADP-ribosylglycohydrolase"/>
</dbReference>
<dbReference type="InterPro" id="IPR036705">
    <property type="entry name" value="Ribosyl_crysJ1_sf"/>
</dbReference>
<organism evidence="1">
    <name type="scientific">Pithovirus LCPAC304</name>
    <dbReference type="NCBI Taxonomy" id="2506594"/>
    <lineage>
        <taxon>Viruses</taxon>
        <taxon>Pithoviruses</taxon>
    </lineage>
</organism>
<keyword evidence="1" id="KW-0378">Hydrolase</keyword>
<dbReference type="Gene3D" id="1.10.4080.10">
    <property type="entry name" value="ADP-ribosylation/Crystallin J1"/>
    <property type="match status" value="1"/>
</dbReference>
<dbReference type="PANTHER" id="PTHR16222">
    <property type="entry name" value="ADP-RIBOSYLGLYCOHYDROLASE"/>
    <property type="match status" value="1"/>
</dbReference>
<evidence type="ECO:0000313" key="1">
    <source>
        <dbReference type="EMBL" id="QBK91769.1"/>
    </source>
</evidence>
<proteinExistence type="predicted"/>
<dbReference type="EMBL" id="MK500565">
    <property type="protein sequence ID" value="QBK91769.1"/>
    <property type="molecule type" value="Genomic_DNA"/>
</dbReference>
<sequence length="479" mass="53954">MDPGNTTFWWNVLAMFYGGALGDALGVPFEFRHSRPLSDYHGKLEYRPMMKSRQGTRYGVVGSVSDDTDMSIALARSIIQNGGVYSRSKAILQYIEWANSKPMGMGHNTRKLFTTIKFKAKSAINTYEAHYAKRFNPALKDGISKKDAQSNGSLMRCAALALSPGTNYKNVVDDVNLTNPNVINRECGVIYVKILRELLFGELGVDPLETAKQPKIQEAIRQAKNKEVRDVRSIGKGWVVHAFYCAVYCLLNFEDYASAIDWVIRLGGDTDTNAAIAGSLMGAKVGYPMLTDPEVEPNLVLLLSADPDQGEYPRPEKYHPLQYNDIVLSFGELLPEVHVQNENMKNVVFYYRQGFIPVLYTQLGDTAEYHAYFFLDDETLAVVDVVRQEEGVYDVLEIVVDAYHTKKAIQSLQNNPKDLPIIFEGTPAPLFAAYRFLTLFTEALTERALDVMHADVRLFDPADRNYDVLYGHDFFLINE</sequence>
<protein>
    <submittedName>
        <fullName evidence="1">ADP-ribosylglycohydrolase</fullName>
    </submittedName>
</protein>
<dbReference type="GO" id="GO:0016787">
    <property type="term" value="F:hydrolase activity"/>
    <property type="evidence" value="ECO:0007669"/>
    <property type="project" value="UniProtKB-KW"/>
</dbReference>
<gene>
    <name evidence="1" type="ORF">LCPAC304_01070</name>
</gene>
<dbReference type="PANTHER" id="PTHR16222:SF12">
    <property type="entry name" value="ADP-RIBOSYLGLYCOHYDROLASE-RELATED"/>
    <property type="match status" value="1"/>
</dbReference>